<evidence type="ECO:0000313" key="2">
    <source>
        <dbReference type="EMBL" id="MBP1995232.1"/>
    </source>
</evidence>
<reference evidence="2 3" key="1">
    <citation type="submission" date="2021-03" db="EMBL/GenBank/DDBJ databases">
        <title>Genomic Encyclopedia of Type Strains, Phase IV (KMG-IV): sequencing the most valuable type-strain genomes for metagenomic binning, comparative biology and taxonomic classification.</title>
        <authorList>
            <person name="Goeker M."/>
        </authorList>
    </citation>
    <scope>NUCLEOTIDE SEQUENCE [LARGE SCALE GENOMIC DNA]</scope>
    <source>
        <strain evidence="2 3">DSM 26048</strain>
    </source>
</reference>
<dbReference type="InterPro" id="IPR046909">
    <property type="entry name" value="cREC_REC"/>
</dbReference>
<sequence>MIHVYLDDMRPCPKGFIPAHNADECMILLEDCDVNILSLDHDLGWNQKNGSDVVNWMIEKKRFPKEIYLHSSSLPARKQMYERLYMAKPEEVLLYQIPIPEAKLYQIATEIRT</sequence>
<accession>A0ABS4J5X7</accession>
<dbReference type="EMBL" id="JAGGLB010000032">
    <property type="protein sequence ID" value="MBP1995232.1"/>
    <property type="molecule type" value="Genomic_DNA"/>
</dbReference>
<name>A0ABS4J5X7_9BACL</name>
<dbReference type="Proteomes" id="UP001519287">
    <property type="component" value="Unassembled WGS sequence"/>
</dbReference>
<gene>
    <name evidence="2" type="ORF">J2Z66_006874</name>
</gene>
<protein>
    <recommendedName>
        <fullName evidence="1">Cyclic-phosphate processing Receiver domain-containing protein</fullName>
    </recommendedName>
</protein>
<comment type="caution">
    <text evidence="2">The sequence shown here is derived from an EMBL/GenBank/DDBJ whole genome shotgun (WGS) entry which is preliminary data.</text>
</comment>
<organism evidence="2 3">
    <name type="scientific">Paenibacillus eucommiae</name>
    <dbReference type="NCBI Taxonomy" id="1355755"/>
    <lineage>
        <taxon>Bacteria</taxon>
        <taxon>Bacillati</taxon>
        <taxon>Bacillota</taxon>
        <taxon>Bacilli</taxon>
        <taxon>Bacillales</taxon>
        <taxon>Paenibacillaceae</taxon>
        <taxon>Paenibacillus</taxon>
    </lineage>
</organism>
<evidence type="ECO:0000313" key="3">
    <source>
        <dbReference type="Proteomes" id="UP001519287"/>
    </source>
</evidence>
<dbReference type="RefSeq" id="WP_209977046.1">
    <property type="nucleotide sequence ID" value="NZ_JAGGLB010000032.1"/>
</dbReference>
<dbReference type="Pfam" id="PF20274">
    <property type="entry name" value="cREC_REC"/>
    <property type="match status" value="1"/>
</dbReference>
<feature type="domain" description="Cyclic-phosphate processing Receiver" evidence="1">
    <location>
        <begin position="2"/>
        <end position="85"/>
    </location>
</feature>
<keyword evidence="3" id="KW-1185">Reference proteome</keyword>
<evidence type="ECO:0000259" key="1">
    <source>
        <dbReference type="Pfam" id="PF20274"/>
    </source>
</evidence>
<proteinExistence type="predicted"/>